<evidence type="ECO:0000313" key="1">
    <source>
        <dbReference type="EMBL" id="KAI4329051.1"/>
    </source>
</evidence>
<sequence length="108" mass="11836">MGFLHKLWDETVAGPTPETGLGKLRKYDSFSGTIQSPRALSVEVPITRSITIIHTNSDFKGFSSDVDSPSVSTTPRTPSTPATPSGDFRKFTRRKTSTQSPEPAEPRR</sequence>
<evidence type="ECO:0000313" key="2">
    <source>
        <dbReference type="Proteomes" id="UP000828941"/>
    </source>
</evidence>
<name>A0ACB9MZF7_BAUVA</name>
<dbReference type="EMBL" id="CM039433">
    <property type="protein sequence ID" value="KAI4329051.1"/>
    <property type="molecule type" value="Genomic_DNA"/>
</dbReference>
<gene>
    <name evidence="1" type="ORF">L6164_021356</name>
</gene>
<protein>
    <submittedName>
        <fullName evidence="1">Uncharacterized protein</fullName>
    </submittedName>
</protein>
<accession>A0ACB9MZF7</accession>
<organism evidence="1 2">
    <name type="scientific">Bauhinia variegata</name>
    <name type="common">Purple orchid tree</name>
    <name type="synonym">Phanera variegata</name>
    <dbReference type="NCBI Taxonomy" id="167791"/>
    <lineage>
        <taxon>Eukaryota</taxon>
        <taxon>Viridiplantae</taxon>
        <taxon>Streptophyta</taxon>
        <taxon>Embryophyta</taxon>
        <taxon>Tracheophyta</taxon>
        <taxon>Spermatophyta</taxon>
        <taxon>Magnoliopsida</taxon>
        <taxon>eudicotyledons</taxon>
        <taxon>Gunneridae</taxon>
        <taxon>Pentapetalae</taxon>
        <taxon>rosids</taxon>
        <taxon>fabids</taxon>
        <taxon>Fabales</taxon>
        <taxon>Fabaceae</taxon>
        <taxon>Cercidoideae</taxon>
        <taxon>Cercideae</taxon>
        <taxon>Bauhiniinae</taxon>
        <taxon>Bauhinia</taxon>
    </lineage>
</organism>
<proteinExistence type="predicted"/>
<keyword evidence="2" id="KW-1185">Reference proteome</keyword>
<dbReference type="Proteomes" id="UP000828941">
    <property type="component" value="Chromosome 8"/>
</dbReference>
<reference evidence="1 2" key="1">
    <citation type="journal article" date="2022" name="DNA Res.">
        <title>Chromosomal-level genome assembly of the orchid tree Bauhinia variegata (Leguminosae; Cercidoideae) supports the allotetraploid origin hypothesis of Bauhinia.</title>
        <authorList>
            <person name="Zhong Y."/>
            <person name="Chen Y."/>
            <person name="Zheng D."/>
            <person name="Pang J."/>
            <person name="Liu Y."/>
            <person name="Luo S."/>
            <person name="Meng S."/>
            <person name="Qian L."/>
            <person name="Wei D."/>
            <person name="Dai S."/>
            <person name="Zhou R."/>
        </authorList>
    </citation>
    <scope>NUCLEOTIDE SEQUENCE [LARGE SCALE GENOMIC DNA]</scope>
    <source>
        <strain evidence="1">BV-YZ2020</strain>
    </source>
</reference>
<comment type="caution">
    <text evidence="1">The sequence shown here is derived from an EMBL/GenBank/DDBJ whole genome shotgun (WGS) entry which is preliminary data.</text>
</comment>